<dbReference type="EMBL" id="JACXVP010000011">
    <property type="protein sequence ID" value="KAG5576554.1"/>
    <property type="molecule type" value="Genomic_DNA"/>
</dbReference>
<reference evidence="1 2" key="1">
    <citation type="submission" date="2020-09" db="EMBL/GenBank/DDBJ databases">
        <title>De no assembly of potato wild relative species, Solanum commersonii.</title>
        <authorList>
            <person name="Cho K."/>
        </authorList>
    </citation>
    <scope>NUCLEOTIDE SEQUENCE [LARGE SCALE GENOMIC DNA]</scope>
    <source>
        <strain evidence="1">LZ3.2</strain>
        <tissue evidence="1">Leaf</tissue>
    </source>
</reference>
<evidence type="ECO:0000313" key="1">
    <source>
        <dbReference type="EMBL" id="KAG5576554.1"/>
    </source>
</evidence>
<protein>
    <submittedName>
        <fullName evidence="1">Uncharacterized protein</fullName>
    </submittedName>
</protein>
<sequence length="115" mass="13587">MLVFIDSKEMQSDTDLLEYPEILLFDRKGKEWKCSHNMLRISGDFSGSIPHAPSLSLTHLPHYSSLLITDQQCTFTQPKPRIIRFRLTPYRPPTIRYNSSTNNCPLKHNYHWFYL</sequence>
<name>A0A9J5WM17_SOLCO</name>
<dbReference type="AlphaFoldDB" id="A0A9J5WM17"/>
<gene>
    <name evidence="1" type="ORF">H5410_056688</name>
</gene>
<evidence type="ECO:0000313" key="2">
    <source>
        <dbReference type="Proteomes" id="UP000824120"/>
    </source>
</evidence>
<dbReference type="Proteomes" id="UP000824120">
    <property type="component" value="Chromosome 11"/>
</dbReference>
<keyword evidence="2" id="KW-1185">Reference proteome</keyword>
<proteinExistence type="predicted"/>
<comment type="caution">
    <text evidence="1">The sequence shown here is derived from an EMBL/GenBank/DDBJ whole genome shotgun (WGS) entry which is preliminary data.</text>
</comment>
<organism evidence="1 2">
    <name type="scientific">Solanum commersonii</name>
    <name type="common">Commerson's wild potato</name>
    <name type="synonym">Commerson's nightshade</name>
    <dbReference type="NCBI Taxonomy" id="4109"/>
    <lineage>
        <taxon>Eukaryota</taxon>
        <taxon>Viridiplantae</taxon>
        <taxon>Streptophyta</taxon>
        <taxon>Embryophyta</taxon>
        <taxon>Tracheophyta</taxon>
        <taxon>Spermatophyta</taxon>
        <taxon>Magnoliopsida</taxon>
        <taxon>eudicotyledons</taxon>
        <taxon>Gunneridae</taxon>
        <taxon>Pentapetalae</taxon>
        <taxon>asterids</taxon>
        <taxon>lamiids</taxon>
        <taxon>Solanales</taxon>
        <taxon>Solanaceae</taxon>
        <taxon>Solanoideae</taxon>
        <taxon>Solaneae</taxon>
        <taxon>Solanum</taxon>
    </lineage>
</organism>
<accession>A0A9J5WM17</accession>